<dbReference type="AlphaFoldDB" id="A0AAW4FAF6"/>
<gene>
    <name evidence="1" type="primary">tssF</name>
    <name evidence="1" type="ORF">JNA68_27965</name>
</gene>
<comment type="caution">
    <text evidence="1">The sequence shown here is derived from an EMBL/GenBank/DDBJ whole genome shotgun (WGS) entry which is preliminary data.</text>
</comment>
<organism evidence="1 2">
    <name type="scientific">Escherichia coli</name>
    <dbReference type="NCBI Taxonomy" id="562"/>
    <lineage>
        <taxon>Bacteria</taxon>
        <taxon>Pseudomonadati</taxon>
        <taxon>Pseudomonadota</taxon>
        <taxon>Gammaproteobacteria</taxon>
        <taxon>Enterobacterales</taxon>
        <taxon>Enterobacteriaceae</taxon>
        <taxon>Escherichia</taxon>
    </lineage>
</organism>
<dbReference type="NCBIfam" id="TIGR03359">
    <property type="entry name" value="VI_chp_6"/>
    <property type="match status" value="1"/>
</dbReference>
<dbReference type="InterPro" id="IPR010272">
    <property type="entry name" value="T6SS_TssF"/>
</dbReference>
<dbReference type="Pfam" id="PF05947">
    <property type="entry name" value="T6SS_TssF"/>
    <property type="match status" value="1"/>
</dbReference>
<accession>A0AAW4FAF6</accession>
<proteinExistence type="predicted"/>
<dbReference type="PANTHER" id="PTHR35370">
    <property type="entry name" value="CYTOPLASMIC PROTEIN-RELATED-RELATED"/>
    <property type="match status" value="1"/>
</dbReference>
<protein>
    <submittedName>
        <fullName evidence="1">Type VI secretion system baseplate subunit TssF</fullName>
    </submittedName>
</protein>
<dbReference type="Proteomes" id="UP000655659">
    <property type="component" value="Unassembled WGS sequence"/>
</dbReference>
<evidence type="ECO:0000313" key="1">
    <source>
        <dbReference type="EMBL" id="MBL6206951.1"/>
    </source>
</evidence>
<dbReference type="PANTHER" id="PTHR35370:SF4">
    <property type="entry name" value="TYPE VI SECRETION SYSTEM BASEPLATE SUBUNIT TSSF"/>
    <property type="match status" value="1"/>
</dbReference>
<evidence type="ECO:0000313" key="2">
    <source>
        <dbReference type="Proteomes" id="UP000655659"/>
    </source>
</evidence>
<dbReference type="EMBL" id="JAETYU010000167">
    <property type="protein sequence ID" value="MBL6206951.1"/>
    <property type="molecule type" value="Genomic_DNA"/>
</dbReference>
<reference evidence="1" key="1">
    <citation type="submission" date="2021-01" db="EMBL/GenBank/DDBJ databases">
        <title>Genomes of Escherichia coli STEC strains from raw meat-based diets for companion animals.</title>
        <authorList>
            <person name="Stevens M.J.A."/>
            <person name="Stephan R."/>
        </authorList>
    </citation>
    <scope>NUCLEOTIDE SEQUENCE</scope>
    <source>
        <strain evidence="1">ATC7-7</strain>
    </source>
</reference>
<sequence length="251" mass="28217">MDDLTLRYFDAEMRYLREAGKAFAQAHPDRAAMLDLDKAGTPDPCVERLFEGFAFSMGRLRQKIDDDLPELTESLVSMLWPHYLRTIPSLSVVALTPRLSVMKMAETVPAGLEVTSRPVGPGNTVCRYRTTRAIPLNPLAVEKVVMTTEPDGRSVLKIGFASSELADWSQVDLHRLSLYLAAEAPVSSTLHLMMTKRLAALYLRLPGNDERIRIDGWFSPGGFAEEDRLWPKGDSAFSGYQLLLEYFTFRE</sequence>
<dbReference type="RefSeq" id="WP_198260192.1">
    <property type="nucleotide sequence ID" value="NZ_JAEDXN010000109.1"/>
</dbReference>
<name>A0AAW4FAF6_ECOLX</name>
<feature type="non-terminal residue" evidence="1">
    <location>
        <position position="251"/>
    </location>
</feature>